<dbReference type="AlphaFoldDB" id="A0A8H6SYI3"/>
<keyword evidence="2" id="KW-0812">Transmembrane</keyword>
<reference evidence="3" key="1">
    <citation type="submission" date="2020-05" db="EMBL/GenBank/DDBJ databases">
        <title>Mycena genomes resolve the evolution of fungal bioluminescence.</title>
        <authorList>
            <person name="Tsai I.J."/>
        </authorList>
    </citation>
    <scope>NUCLEOTIDE SEQUENCE</scope>
    <source>
        <strain evidence="3">171206Taipei</strain>
    </source>
</reference>
<evidence type="ECO:0000313" key="3">
    <source>
        <dbReference type="EMBL" id="KAF7307643.1"/>
    </source>
</evidence>
<evidence type="ECO:0000256" key="1">
    <source>
        <dbReference type="SAM" id="MobiDB-lite"/>
    </source>
</evidence>
<feature type="region of interest" description="Disordered" evidence="1">
    <location>
        <begin position="225"/>
        <end position="248"/>
    </location>
</feature>
<evidence type="ECO:0000313" key="4">
    <source>
        <dbReference type="Proteomes" id="UP000636479"/>
    </source>
</evidence>
<feature type="compositionally biased region" description="Polar residues" evidence="1">
    <location>
        <begin position="235"/>
        <end position="248"/>
    </location>
</feature>
<proteinExistence type="predicted"/>
<evidence type="ECO:0000256" key="2">
    <source>
        <dbReference type="SAM" id="Phobius"/>
    </source>
</evidence>
<gene>
    <name evidence="3" type="ORF">MIND_00559600</name>
</gene>
<organism evidence="3 4">
    <name type="scientific">Mycena indigotica</name>
    <dbReference type="NCBI Taxonomy" id="2126181"/>
    <lineage>
        <taxon>Eukaryota</taxon>
        <taxon>Fungi</taxon>
        <taxon>Dikarya</taxon>
        <taxon>Basidiomycota</taxon>
        <taxon>Agaricomycotina</taxon>
        <taxon>Agaricomycetes</taxon>
        <taxon>Agaricomycetidae</taxon>
        <taxon>Agaricales</taxon>
        <taxon>Marasmiineae</taxon>
        <taxon>Mycenaceae</taxon>
        <taxon>Mycena</taxon>
    </lineage>
</organism>
<dbReference type="RefSeq" id="XP_037222662.1">
    <property type="nucleotide sequence ID" value="XM_037362370.1"/>
</dbReference>
<sequence length="259" mass="28070">MLLVCRHRRAVDTREQYQQKQYSPTSDKHPAARESSLWFSSPGLLAPCSVTSMWSHRDDLLVLASIVWSWLLESNTVGFPPLGYSYRSSCAIATPNLVAALRAYSIVLIVVIVGITKRLYTALFTHLDKYLAASTIFPQFLLLKQAETSNPTMQLFTLLTSVMLVASANAATVKWFEGADCTGTLLTTSNGAGSGDCIFLTNGGSARSISWSGVPHEIQFFQSGGGSDKCKGKPQFTSSKSSGCSTAPTGHNWESVKLT</sequence>
<feature type="transmembrane region" description="Helical" evidence="2">
    <location>
        <begin position="60"/>
        <end position="79"/>
    </location>
</feature>
<comment type="caution">
    <text evidence="3">The sequence shown here is derived from an EMBL/GenBank/DDBJ whole genome shotgun (WGS) entry which is preliminary data.</text>
</comment>
<dbReference type="EMBL" id="JACAZF010000004">
    <property type="protein sequence ID" value="KAF7307643.1"/>
    <property type="molecule type" value="Genomic_DNA"/>
</dbReference>
<keyword evidence="4" id="KW-1185">Reference proteome</keyword>
<keyword evidence="2" id="KW-1133">Transmembrane helix</keyword>
<dbReference type="OrthoDB" id="3044801at2759"/>
<name>A0A8H6SYI3_9AGAR</name>
<feature type="transmembrane region" description="Helical" evidence="2">
    <location>
        <begin position="99"/>
        <end position="120"/>
    </location>
</feature>
<protein>
    <submittedName>
        <fullName evidence="3">Membrane metallo-endopeptidase-like 1</fullName>
    </submittedName>
</protein>
<keyword evidence="2" id="KW-0472">Membrane</keyword>
<dbReference type="GeneID" id="59344886"/>
<dbReference type="Proteomes" id="UP000636479">
    <property type="component" value="Unassembled WGS sequence"/>
</dbReference>
<accession>A0A8H6SYI3</accession>